<dbReference type="RefSeq" id="WP_006101315.1">
    <property type="nucleotide sequence ID" value="NZ_DS989850.1"/>
</dbReference>
<organism evidence="1 2">
    <name type="scientific">Coleofasciculus chthonoplastes PCC 7420</name>
    <dbReference type="NCBI Taxonomy" id="118168"/>
    <lineage>
        <taxon>Bacteria</taxon>
        <taxon>Bacillati</taxon>
        <taxon>Cyanobacteriota</taxon>
        <taxon>Cyanophyceae</taxon>
        <taxon>Coleofasciculales</taxon>
        <taxon>Coleofasciculaceae</taxon>
        <taxon>Coleofasciculus</taxon>
    </lineage>
</organism>
<sequence length="52" mass="5878">MNYPVDLDEFKQQVAEIEALVTDNGIWNDITTFFVFGLKNSFKGTATGNMMD</sequence>
<dbReference type="Proteomes" id="UP000003835">
    <property type="component" value="Unassembled WGS sequence"/>
</dbReference>
<keyword evidence="2" id="KW-1185">Reference proteome</keyword>
<proteinExistence type="predicted"/>
<dbReference type="EMBL" id="DS989850">
    <property type="protein sequence ID" value="EDX75040.1"/>
    <property type="molecule type" value="Genomic_DNA"/>
</dbReference>
<dbReference type="HOGENOM" id="CLU_3078692_0_0_3"/>
<dbReference type="STRING" id="118168.MC7420_2044"/>
<protein>
    <submittedName>
        <fullName evidence="1">Uncharacterized protein</fullName>
    </submittedName>
</protein>
<accession>B4VS59</accession>
<dbReference type="AlphaFoldDB" id="B4VS59"/>
<evidence type="ECO:0000313" key="2">
    <source>
        <dbReference type="Proteomes" id="UP000003835"/>
    </source>
</evidence>
<dbReference type="OrthoDB" id="455741at2"/>
<evidence type="ECO:0000313" key="1">
    <source>
        <dbReference type="EMBL" id="EDX75040.1"/>
    </source>
</evidence>
<name>B4VS59_9CYAN</name>
<reference evidence="1 2" key="1">
    <citation type="submission" date="2008-07" db="EMBL/GenBank/DDBJ databases">
        <authorList>
            <person name="Tandeau de Marsac N."/>
            <person name="Ferriera S."/>
            <person name="Johnson J."/>
            <person name="Kravitz S."/>
            <person name="Beeson K."/>
            <person name="Sutton G."/>
            <person name="Rogers Y.-H."/>
            <person name="Friedman R."/>
            <person name="Frazier M."/>
            <person name="Venter J.C."/>
        </authorList>
    </citation>
    <scope>NUCLEOTIDE SEQUENCE [LARGE SCALE GENOMIC DNA]</scope>
    <source>
        <strain evidence="1 2">PCC 7420</strain>
    </source>
</reference>
<gene>
    <name evidence="1" type="ORF">MC7420_2044</name>
</gene>